<dbReference type="GO" id="GO:0009229">
    <property type="term" value="P:thiamine diphosphate biosynthetic process"/>
    <property type="evidence" value="ECO:0007669"/>
    <property type="project" value="UniProtKB-UniRule"/>
</dbReference>
<keyword evidence="2 4" id="KW-0418">Kinase</keyword>
<dbReference type="EC" id="2.7.4.16" evidence="2"/>
<gene>
    <name evidence="2" type="primary">thiL</name>
    <name evidence="4" type="ordered locus">Dester_0292</name>
</gene>
<dbReference type="KEGG" id="dte:Dester_0292"/>
<dbReference type="InterPro" id="IPR036676">
    <property type="entry name" value="PurM-like_C_sf"/>
</dbReference>
<protein>
    <recommendedName>
        <fullName evidence="2">Thiamine-monophosphate kinase</fullName>
        <shortName evidence="2">TMP kinase</shortName>
        <shortName evidence="2">Thiamine-phosphate kinase</shortName>
        <ecNumber evidence="2">2.7.4.16</ecNumber>
    </recommendedName>
</protein>
<dbReference type="eggNOG" id="COG0611">
    <property type="taxonomic scope" value="Bacteria"/>
</dbReference>
<dbReference type="Proteomes" id="UP000007102">
    <property type="component" value="Chromosome"/>
</dbReference>
<feature type="binding site" evidence="2">
    <location>
        <position position="80"/>
    </location>
    <ligand>
        <name>Mg(2+)</name>
        <dbReference type="ChEBI" id="CHEBI:18420"/>
        <label>2</label>
    </ligand>
</feature>
<feature type="binding site" evidence="2">
    <location>
        <position position="151"/>
    </location>
    <ligand>
        <name>ATP</name>
        <dbReference type="ChEBI" id="CHEBI:30616"/>
    </ligand>
</feature>
<dbReference type="RefSeq" id="WP_013637907.1">
    <property type="nucleotide sequence ID" value="NC_015185.1"/>
</dbReference>
<comment type="miscellaneous">
    <text evidence="2">Reaction mechanism of ThiL seems to utilize a direct, inline transfer of the gamma-phosphate of ATP to TMP rather than a phosphorylated enzyme intermediate.</text>
</comment>
<dbReference type="InterPro" id="IPR016188">
    <property type="entry name" value="PurM-like_N"/>
</dbReference>
<evidence type="ECO:0000256" key="1">
    <source>
        <dbReference type="ARBA" id="ARBA00022977"/>
    </source>
</evidence>
<keyword evidence="2" id="KW-0067">ATP-binding</keyword>
<dbReference type="Gene3D" id="3.30.1330.10">
    <property type="entry name" value="PurM-like, N-terminal domain"/>
    <property type="match status" value="1"/>
</dbReference>
<comment type="function">
    <text evidence="2">Catalyzes the ATP-dependent phosphorylation of thiamine-monophosphate (TMP) to form thiamine-pyrophosphate (TPP), the active form of vitamin B1.</text>
</comment>
<evidence type="ECO:0000259" key="3">
    <source>
        <dbReference type="Pfam" id="PF00586"/>
    </source>
</evidence>
<feature type="binding site" evidence="2">
    <location>
        <position position="213"/>
    </location>
    <ligand>
        <name>Mg(2+)</name>
        <dbReference type="ChEBI" id="CHEBI:18420"/>
        <label>3</label>
    </ligand>
</feature>
<feature type="binding site" evidence="2">
    <location>
        <position position="80"/>
    </location>
    <ligand>
        <name>Mg(2+)</name>
        <dbReference type="ChEBI" id="CHEBI:18420"/>
        <label>3</label>
    </ligand>
</feature>
<comment type="catalytic activity">
    <reaction evidence="2">
        <text>thiamine phosphate + ATP = thiamine diphosphate + ADP</text>
        <dbReference type="Rhea" id="RHEA:15913"/>
        <dbReference type="ChEBI" id="CHEBI:30616"/>
        <dbReference type="ChEBI" id="CHEBI:37575"/>
        <dbReference type="ChEBI" id="CHEBI:58937"/>
        <dbReference type="ChEBI" id="CHEBI:456216"/>
        <dbReference type="EC" id="2.7.4.16"/>
    </reaction>
</comment>
<proteinExistence type="inferred from homology"/>
<dbReference type="HOGENOM" id="CLU_046964_1_1_0"/>
<reference evidence="4 5" key="1">
    <citation type="journal article" date="2011" name="Stand. Genomic Sci.">
        <title>Complete genome sequence of the thermophilic sulfur-reducer Desulfurobacterium thermolithotrophum type strain (BSA(T)) from a deep-sea hydrothermal vent.</title>
        <authorList>
            <person name="Goker M."/>
            <person name="Daligault H."/>
            <person name="Mwirichia R."/>
            <person name="Lapidus A."/>
            <person name="Lucas S."/>
            <person name="Deshpande S."/>
            <person name="Pagani I."/>
            <person name="Tapia R."/>
            <person name="Cheng J.F."/>
            <person name="Goodwin L."/>
            <person name="Pitluck S."/>
            <person name="Liolios K."/>
            <person name="Ivanova N."/>
            <person name="Mavromatis K."/>
            <person name="Mikhailova N."/>
            <person name="Pati A."/>
            <person name="Chen A."/>
            <person name="Palaniappan K."/>
            <person name="Han C."/>
            <person name="Land M."/>
            <person name="Hauser L."/>
            <person name="Pan C."/>
            <person name="Brambilla E.M."/>
            <person name="Rohde M."/>
            <person name="Spring S."/>
            <person name="Sikorski J."/>
            <person name="Wirth R."/>
            <person name="Detter J.C."/>
            <person name="Woyke T."/>
            <person name="Bristow J."/>
            <person name="Eisen J.A."/>
            <person name="Markowitz V."/>
            <person name="Hugenholtz P."/>
            <person name="Kyrpides N.C."/>
            <person name="Klenk H.P."/>
        </authorList>
    </citation>
    <scope>NUCLEOTIDE SEQUENCE [LARGE SCALE GENOMIC DNA]</scope>
    <source>
        <strain evidence="5">DSM 11699 / BSA</strain>
    </source>
</reference>
<comment type="pathway">
    <text evidence="2">Cofactor biosynthesis; thiamine diphosphate biosynthesis; thiamine diphosphate from thiamine phosphate: step 1/1.</text>
</comment>
<comment type="similarity">
    <text evidence="2">Belongs to the thiamine-monophosphate kinase family.</text>
</comment>
<keyword evidence="5" id="KW-1185">Reference proteome</keyword>
<feature type="binding site" evidence="2">
    <location>
        <position position="44"/>
    </location>
    <ligand>
        <name>Mg(2+)</name>
        <dbReference type="ChEBI" id="CHEBI:18420"/>
        <label>4</label>
    </ligand>
</feature>
<dbReference type="EMBL" id="CP002543">
    <property type="protein sequence ID" value="ADY72948.1"/>
    <property type="molecule type" value="Genomic_DNA"/>
</dbReference>
<feature type="binding site" evidence="2">
    <location>
        <position position="46"/>
    </location>
    <ligand>
        <name>Mg(2+)</name>
        <dbReference type="ChEBI" id="CHEBI:18420"/>
        <label>1</label>
    </ligand>
</feature>
<feature type="binding site" evidence="2">
    <location>
        <position position="30"/>
    </location>
    <ligand>
        <name>Mg(2+)</name>
        <dbReference type="ChEBI" id="CHEBI:18420"/>
        <label>4</label>
    </ligand>
</feature>
<evidence type="ECO:0000256" key="2">
    <source>
        <dbReference type="HAMAP-Rule" id="MF_02128"/>
    </source>
</evidence>
<dbReference type="Gene3D" id="3.90.650.10">
    <property type="entry name" value="PurM-like C-terminal domain"/>
    <property type="match status" value="1"/>
</dbReference>
<evidence type="ECO:0000313" key="5">
    <source>
        <dbReference type="Proteomes" id="UP000007102"/>
    </source>
</evidence>
<keyword evidence="2" id="KW-0479">Metal-binding</keyword>
<feature type="binding site" evidence="2">
    <location>
        <begin position="127"/>
        <end position="128"/>
    </location>
    <ligand>
        <name>ATP</name>
        <dbReference type="ChEBI" id="CHEBI:30616"/>
    </ligand>
</feature>
<accession>F0S1U3</accession>
<dbReference type="SUPFAM" id="SSF55326">
    <property type="entry name" value="PurM N-terminal domain-like"/>
    <property type="match status" value="1"/>
</dbReference>
<dbReference type="AlphaFoldDB" id="F0S1U3"/>
<feature type="binding site" evidence="2">
    <location>
        <position position="80"/>
    </location>
    <ligand>
        <name>Mg(2+)</name>
        <dbReference type="ChEBI" id="CHEBI:18420"/>
        <label>4</label>
    </ligand>
</feature>
<dbReference type="UniPathway" id="UPA00060">
    <property type="reaction ID" value="UER00142"/>
</dbReference>
<keyword evidence="2" id="KW-0460">Magnesium</keyword>
<feature type="binding site" evidence="2">
    <location>
        <position position="310"/>
    </location>
    <ligand>
        <name>substrate</name>
    </ligand>
</feature>
<feature type="binding site" evidence="2">
    <location>
        <position position="128"/>
    </location>
    <ligand>
        <name>Mg(2+)</name>
        <dbReference type="ChEBI" id="CHEBI:18420"/>
        <label>1</label>
    </ligand>
</feature>
<feature type="binding site" evidence="2">
    <location>
        <position position="53"/>
    </location>
    <ligand>
        <name>substrate</name>
    </ligand>
</feature>
<feature type="binding site" evidence="2">
    <location>
        <position position="110"/>
    </location>
    <ligand>
        <name>ATP</name>
        <dbReference type="ChEBI" id="CHEBI:30616"/>
    </ligand>
</feature>
<feature type="binding site" evidence="2">
    <location>
        <position position="216"/>
    </location>
    <ligand>
        <name>Mg(2+)</name>
        <dbReference type="ChEBI" id="CHEBI:18420"/>
        <label>5</label>
    </ligand>
</feature>
<dbReference type="InterPro" id="IPR036921">
    <property type="entry name" value="PurM-like_N_sf"/>
</dbReference>
<dbReference type="GO" id="GO:0009228">
    <property type="term" value="P:thiamine biosynthetic process"/>
    <property type="evidence" value="ECO:0007669"/>
    <property type="project" value="UniProtKB-KW"/>
</dbReference>
<feature type="binding site" evidence="2">
    <location>
        <position position="45"/>
    </location>
    <ligand>
        <name>Mg(2+)</name>
        <dbReference type="ChEBI" id="CHEBI:18420"/>
        <label>1</label>
    </ligand>
</feature>
<organism evidence="4 5">
    <name type="scientific">Desulfurobacterium thermolithotrophum (strain DSM 11699 / BSA)</name>
    <dbReference type="NCBI Taxonomy" id="868864"/>
    <lineage>
        <taxon>Bacteria</taxon>
        <taxon>Pseudomonadati</taxon>
        <taxon>Aquificota</taxon>
        <taxon>Aquificia</taxon>
        <taxon>Desulfurobacteriales</taxon>
        <taxon>Desulfurobacteriaceae</taxon>
        <taxon>Desulfurobacterium</taxon>
    </lineage>
</organism>
<dbReference type="FunCoup" id="F0S1U3">
    <property type="interactions" value="307"/>
</dbReference>
<dbReference type="PIRSF" id="PIRSF005303">
    <property type="entry name" value="Thiam_monoph_kin"/>
    <property type="match status" value="1"/>
</dbReference>
<dbReference type="OrthoDB" id="9802811at2"/>
<dbReference type="SUPFAM" id="SSF56042">
    <property type="entry name" value="PurM C-terminal domain-like"/>
    <property type="match status" value="1"/>
</dbReference>
<evidence type="ECO:0000313" key="4">
    <source>
        <dbReference type="EMBL" id="ADY72948.1"/>
    </source>
</evidence>
<dbReference type="NCBIfam" id="TIGR01379">
    <property type="entry name" value="thiL"/>
    <property type="match status" value="1"/>
</dbReference>
<keyword evidence="1 2" id="KW-0784">Thiamine biosynthesis</keyword>
<reference evidence="5" key="2">
    <citation type="submission" date="2011-02" db="EMBL/GenBank/DDBJ databases">
        <title>The complete genome of Desulfurobacterium thermolithotrophum DSM 11699.</title>
        <authorList>
            <consortium name="US DOE Joint Genome Institute (JGI-PGF)"/>
            <person name="Lucas S."/>
            <person name="Copeland A."/>
            <person name="Lapidus A."/>
            <person name="Bruce D."/>
            <person name="Goodwin L."/>
            <person name="Pitluck S."/>
            <person name="Kyrpides N."/>
            <person name="Mavromatis K."/>
            <person name="Pagani I."/>
            <person name="Ivanova N."/>
            <person name="Mikhailova N."/>
            <person name="Daligault H."/>
            <person name="Detter J.C."/>
            <person name="Tapia R."/>
            <person name="Han C."/>
            <person name="Land M."/>
            <person name="Hauser L."/>
            <person name="Markowitz V."/>
            <person name="Cheng J.-F."/>
            <person name="Hugenholtz P."/>
            <person name="Woyke T."/>
            <person name="Wu D."/>
            <person name="Spring S."/>
            <person name="Brambilla E."/>
            <person name="Klenk H.-P."/>
            <person name="Eisen J.A."/>
        </authorList>
    </citation>
    <scope>NUCLEOTIDE SEQUENCE [LARGE SCALE GENOMIC DNA]</scope>
    <source>
        <strain evidence="5">DSM 11699 / BSA</strain>
    </source>
</reference>
<name>F0S1U3_DESTD</name>
<keyword evidence="2 4" id="KW-0808">Transferase</keyword>
<feature type="binding site" evidence="2">
    <location>
        <position position="215"/>
    </location>
    <ligand>
        <name>ATP</name>
        <dbReference type="ChEBI" id="CHEBI:30616"/>
    </ligand>
</feature>
<dbReference type="HAMAP" id="MF_02128">
    <property type="entry name" value="TMP_kinase"/>
    <property type="match status" value="1"/>
</dbReference>
<dbReference type="InterPro" id="IPR006283">
    <property type="entry name" value="ThiL-like"/>
</dbReference>
<sequence length="317" mass="34946">MKLSEFELISKLTRKLSCPSEKVVVGIGDDAAVVKLNGSYQIITSDALVENSHYKREWINNFPELYYYLGRKLLSISISDVASMGGVPEFAIINLGVSNQSEEELLEALYDGLSDACKDYRVSIVGGDTVASETEFFDSTLTGKSKGYMLRSLAKPKDLVAVTGTFGDSRAGLEILLENKPIESYLVKRFLDPSARVKEGKEALTLGVQCGTDVSDGLIFNLYTISESSNVKIDIFSEKIPISKELISYVGTRERALQYALFGGEDYELIITFPEKLLNSIERIGFKVIGVVSEGNGVFLDGKRIKKVGFDHLRSVE</sequence>
<feature type="domain" description="PurM-like N-terminal" evidence="3">
    <location>
        <begin position="28"/>
        <end position="140"/>
    </location>
</feature>
<dbReference type="GO" id="GO:0005524">
    <property type="term" value="F:ATP binding"/>
    <property type="evidence" value="ECO:0007669"/>
    <property type="project" value="UniProtKB-UniRule"/>
</dbReference>
<dbReference type="STRING" id="868864.Dester_0292"/>
<dbReference type="PANTHER" id="PTHR30270">
    <property type="entry name" value="THIAMINE-MONOPHOSPHATE KINASE"/>
    <property type="match status" value="1"/>
</dbReference>
<dbReference type="GO" id="GO:0000287">
    <property type="term" value="F:magnesium ion binding"/>
    <property type="evidence" value="ECO:0007669"/>
    <property type="project" value="UniProtKB-UniRule"/>
</dbReference>
<feature type="binding site" evidence="2">
    <location>
        <position position="30"/>
    </location>
    <ligand>
        <name>Mg(2+)</name>
        <dbReference type="ChEBI" id="CHEBI:18420"/>
        <label>3</label>
    </ligand>
</feature>
<keyword evidence="2" id="KW-0547">Nucleotide-binding</keyword>
<feature type="binding site" evidence="2">
    <location>
        <position position="265"/>
    </location>
    <ligand>
        <name>substrate</name>
    </ligand>
</feature>
<dbReference type="PANTHER" id="PTHR30270:SF0">
    <property type="entry name" value="THIAMINE-MONOPHOSPHATE KINASE"/>
    <property type="match status" value="1"/>
</dbReference>
<dbReference type="GO" id="GO:0009030">
    <property type="term" value="F:thiamine-phosphate kinase activity"/>
    <property type="evidence" value="ECO:0007669"/>
    <property type="project" value="UniProtKB-UniRule"/>
</dbReference>
<dbReference type="CDD" id="cd02194">
    <property type="entry name" value="ThiL"/>
    <property type="match status" value="1"/>
</dbReference>
<dbReference type="InParanoid" id="F0S1U3"/>
<feature type="binding site" evidence="2">
    <location>
        <position position="46"/>
    </location>
    <ligand>
        <name>Mg(2+)</name>
        <dbReference type="ChEBI" id="CHEBI:18420"/>
        <label>2</label>
    </ligand>
</feature>
<dbReference type="Pfam" id="PF00586">
    <property type="entry name" value="AIRS"/>
    <property type="match status" value="1"/>
</dbReference>